<reference evidence="2 3" key="1">
    <citation type="submission" date="2019-11" db="EMBL/GenBank/DDBJ databases">
        <authorList>
            <person name="Yang C."/>
            <person name="Li F."/>
        </authorList>
    </citation>
    <scope>NUCLEOTIDE SEQUENCE [LARGE SCALE GENOMIC DNA]</scope>
    <source>
        <strain evidence="2">KB4526</strain>
        <tissue evidence="2">Muscle</tissue>
    </source>
</reference>
<protein>
    <submittedName>
        <fullName evidence="2">GNPTG phosphotransferase</fullName>
    </submittedName>
</protein>
<name>A0A6G1B0A5_CROCR</name>
<gene>
    <name evidence="2" type="primary">Gnptg</name>
    <name evidence="2" type="ORF">FOF47_R10737</name>
</gene>
<keyword evidence="3" id="KW-1185">Reference proteome</keyword>
<dbReference type="PANTHER" id="PTHR12630:SF6">
    <property type="entry name" value="N-ACETYLGLUCOSAMINE-1-PHOSPHOTRANSFERASE SUBUNIT GAMMA"/>
    <property type="match status" value="1"/>
</dbReference>
<dbReference type="GO" id="GO:0016740">
    <property type="term" value="F:transferase activity"/>
    <property type="evidence" value="ECO:0007669"/>
    <property type="project" value="UniProtKB-KW"/>
</dbReference>
<keyword evidence="2" id="KW-0808">Transferase</keyword>
<evidence type="ECO:0000313" key="3">
    <source>
        <dbReference type="Proteomes" id="UP000475037"/>
    </source>
</evidence>
<proteinExistence type="predicted"/>
<feature type="non-terminal residue" evidence="2">
    <location>
        <position position="1"/>
    </location>
</feature>
<dbReference type="EMBL" id="VOAJ01002746">
    <property type="protein sequence ID" value="KAF0881187.1"/>
    <property type="molecule type" value="Genomic_DNA"/>
</dbReference>
<organism evidence="2 3">
    <name type="scientific">Crocuta crocuta</name>
    <name type="common">Spotted hyena</name>
    <dbReference type="NCBI Taxonomy" id="9678"/>
    <lineage>
        <taxon>Eukaryota</taxon>
        <taxon>Metazoa</taxon>
        <taxon>Chordata</taxon>
        <taxon>Craniata</taxon>
        <taxon>Vertebrata</taxon>
        <taxon>Euteleostomi</taxon>
        <taxon>Mammalia</taxon>
        <taxon>Eutheria</taxon>
        <taxon>Laurasiatheria</taxon>
        <taxon>Carnivora</taxon>
        <taxon>Feliformia</taxon>
        <taxon>Hyaenidae</taxon>
        <taxon>Crocuta</taxon>
    </lineage>
</organism>
<dbReference type="Proteomes" id="UP000475037">
    <property type="component" value="Unassembled WGS sequence"/>
</dbReference>
<dbReference type="InterPro" id="IPR039794">
    <property type="entry name" value="Gtb1-like"/>
</dbReference>
<dbReference type="AlphaFoldDB" id="A0A6G1B0A5"/>
<feature type="non-terminal residue" evidence="2">
    <location>
        <position position="208"/>
    </location>
</feature>
<evidence type="ECO:0000256" key="1">
    <source>
        <dbReference type="SAM" id="MobiDB-lite"/>
    </source>
</evidence>
<sequence>LAHVSEPSTCVYALTFETPLVCHPHSLLVYPALPTALQRRWDRVEQSLADELITAQVSPGRRHTPHPARAVRSWGSLSRGPQGYAKLLRALFEEAGYLKPPEEGDSVQEGGAKGLVFQTLETCSEAHKELSKEIRRLRSVLTQHGIPYAGESCWAWGLSAWGPVAGAALMLLAVLAETTSSEHVVLRTPTDGTAEQLRGDPGLRGDTL</sequence>
<dbReference type="GO" id="GO:0005794">
    <property type="term" value="C:Golgi apparatus"/>
    <property type="evidence" value="ECO:0007669"/>
    <property type="project" value="TreeGrafter"/>
</dbReference>
<feature type="compositionally biased region" description="Basic and acidic residues" evidence="1">
    <location>
        <begin position="197"/>
        <end position="208"/>
    </location>
</feature>
<comment type="caution">
    <text evidence="2">The sequence shown here is derived from an EMBL/GenBank/DDBJ whole genome shotgun (WGS) entry which is preliminary data.</text>
</comment>
<accession>A0A6G1B0A5</accession>
<feature type="region of interest" description="Disordered" evidence="1">
    <location>
        <begin position="187"/>
        <end position="208"/>
    </location>
</feature>
<dbReference type="PANTHER" id="PTHR12630">
    <property type="entry name" value="N-LINKED OLIGOSACCHARIDE PROCESSING"/>
    <property type="match status" value="1"/>
</dbReference>
<evidence type="ECO:0000313" key="2">
    <source>
        <dbReference type="EMBL" id="KAF0881187.1"/>
    </source>
</evidence>